<dbReference type="InterPro" id="IPR029058">
    <property type="entry name" value="AB_hydrolase_fold"/>
</dbReference>
<dbReference type="GO" id="GO:0005874">
    <property type="term" value="C:microtubule"/>
    <property type="evidence" value="ECO:0007669"/>
    <property type="project" value="UniProtKB-KW"/>
</dbReference>
<keyword evidence="12" id="KW-0809">Transit peptide</keyword>
<dbReference type="GO" id="GO:0046872">
    <property type="term" value="F:metal ion binding"/>
    <property type="evidence" value="ECO:0007669"/>
    <property type="project" value="UniProtKB-KW"/>
</dbReference>
<dbReference type="Pfam" id="PF03405">
    <property type="entry name" value="FA_desaturase_2"/>
    <property type="match status" value="1"/>
</dbReference>
<dbReference type="Pfam" id="PF12836">
    <property type="entry name" value="HHH_3"/>
    <property type="match status" value="1"/>
</dbReference>
<keyword evidence="6 19" id="KW-0150">Chloroplast</keyword>
<evidence type="ECO:0000256" key="19">
    <source>
        <dbReference type="RuleBase" id="RU000582"/>
    </source>
</evidence>
<dbReference type="InterPro" id="IPR005803">
    <property type="entry name" value="FADS-2_CS"/>
</dbReference>
<dbReference type="InterPro" id="IPR005067">
    <property type="entry name" value="Fatty_acid_desaturase-2"/>
</dbReference>
<dbReference type="PANTHER" id="PTHR31155:SF27">
    <property type="entry name" value="STEAROYL-[ACYL-CARRIER-PROTEIN] 9-DESATURASE 5, CHLOROPLASTIC"/>
    <property type="match status" value="1"/>
</dbReference>
<keyword evidence="10" id="KW-0378">Hydrolase</keyword>
<comment type="cofactor">
    <cofactor evidence="19">
        <name>Fe(2+)</name>
        <dbReference type="ChEBI" id="CHEBI:29033"/>
    </cofactor>
    <text evidence="19">Binds 2 Fe(2+) ions per subunit.</text>
</comment>
<keyword evidence="21" id="KW-0812">Transmembrane</keyword>
<dbReference type="UniPathway" id="UPA00199"/>
<evidence type="ECO:0000313" key="23">
    <source>
        <dbReference type="EMBL" id="AFN53635.1"/>
    </source>
</evidence>
<evidence type="ECO:0000256" key="8">
    <source>
        <dbReference type="ARBA" id="ARBA00022701"/>
    </source>
</evidence>
<sequence length="1192" mass="132066">MCRYILSVYEDDLFNPQWEPPGGYGINPDSVKLKRTYLDTQGRAPPYLLYLDHKHSDIVLAIRGLNLARESDYKLLLDNKLGEMKVAGGYVHNGLMKAAGWILESEFEVLKEVLREFSRYSLTFAGHSLGAGVAAMLALVVVLNGGGKLGCIERKRIRCFAIAPARCMSLNLAVRYADVIYSVVLQFAMSTMPKVHEGHLHLGTTDDQRSQEALCTGSPLPHCRTKAFQLMLEKDGATEIPVKQRMDREETVARENMEALHRAVTLEVPHSQAPSREAEKLKKSHGPPKEVHMQVTHSMPPQKLEIFKSLEGWAEDVLLPHLKPVEKCWQPQDFLPEPESDGFEEQVKELRARAKELPDDYFVVLVGDMITEEALPTYQTMLNTLDGVRDETGASLTPWAIWTRAWTAEENRHGDLLNKYLYLSGRVDMRQIEKTIQYLIGSGMDPKTENNPYLGFIYTSFQERATFISHGNTARLAKDHGDMKLAQICGIIAADEKRHETAYTKIVEKLFEIDPDGTVLALADMMRKKISMPAHLMYDGEDDNLFDNYSSVAQRIGVYTAKDYADILEFLVGRWKVDAFTGLSGEGNKAQDFVCGLPARIRKLEERAAGRAKQTSKSVPFSWIFSRELVLNLHGNTNSEPCRSVHCATESKGPSEIYDGVSQTVFWTESDSYEDARRISNACNFSENAQINKSINALFKNPFSCQDSINMLNLASRCCQSTDRVGLDSARKTNSTTRSKVFASHKSRLPGTGSVSSMRKQQTPSNLPVPGRKAGGNASALKARRLFDDKYHEKSEKKRNHPAVASVTELCSQEEACSSSISLTTAASSVQEARLSYGTQEVSSSNFEDFPSASLDVQESLSIEVSGPCTSTTSIDTVSMGQSVDKPVDITPATKTLSVVEEGRSLDEKENDKSLVNGGESPPISTRLQEISNTLKQLFNSTPSYQAIPFTNDPSLLQDQTSTPSIGSMTSELITIANDTVGPLYDVMPSSNDPSFLLDDQTSTPSKGPLTPELDTTANDTMDFIREIPSSDDPSVLQDQTSTPSIGPLTPKLNTSANDTLDFATTITHTTNDPLPPISTISIEPRTPECNIRRVNNNILDIASFCSPWEKLNRSNCGVKNSLVQEYLSFINTANKEDLKKLKGIGEKRATYIMELREDSPFKDLDELKDVGMSAKQIKDMMGKNVAAGLFS</sequence>
<dbReference type="SUPFAM" id="SSF47240">
    <property type="entry name" value="Ferritin-like"/>
    <property type="match status" value="1"/>
</dbReference>
<feature type="region of interest" description="Disordered" evidence="20">
    <location>
        <begin position="994"/>
        <end position="1016"/>
    </location>
</feature>
<evidence type="ECO:0000256" key="18">
    <source>
        <dbReference type="ARBA" id="ARBA00061615"/>
    </source>
</evidence>
<dbReference type="SUPFAM" id="SSF47781">
    <property type="entry name" value="RuvA domain 2-like"/>
    <property type="match status" value="1"/>
</dbReference>
<proteinExistence type="inferred from homology"/>
<accession>I6XCN6</accession>
<evidence type="ECO:0000256" key="15">
    <source>
        <dbReference type="ARBA" id="ARBA00023098"/>
    </source>
</evidence>
<keyword evidence="7" id="KW-0934">Plastid</keyword>
<keyword evidence="14" id="KW-0408">Iron</keyword>
<dbReference type="InterPro" id="IPR009078">
    <property type="entry name" value="Ferritin-like_SF"/>
</dbReference>
<feature type="compositionally biased region" description="Polar residues" evidence="20">
    <location>
        <begin position="753"/>
        <end position="766"/>
    </location>
</feature>
<dbReference type="GO" id="GO:0006633">
    <property type="term" value="P:fatty acid biosynthetic process"/>
    <property type="evidence" value="ECO:0007669"/>
    <property type="project" value="UniProtKB-KW"/>
</dbReference>
<evidence type="ECO:0000256" key="5">
    <source>
        <dbReference type="ARBA" id="ARBA00022516"/>
    </source>
</evidence>
<dbReference type="Pfam" id="PF01764">
    <property type="entry name" value="Lipase_3"/>
    <property type="match status" value="1"/>
</dbReference>
<dbReference type="FunFam" id="1.10.620.20:FF:000002">
    <property type="entry name" value="Stearoyl-[acyl-carrier-protein] 9-desaturase, chloroplastic"/>
    <property type="match status" value="1"/>
</dbReference>
<comment type="similarity">
    <text evidence="3 19">Belongs to the fatty acid desaturase type 2 family.</text>
</comment>
<evidence type="ECO:0000256" key="3">
    <source>
        <dbReference type="ARBA" id="ARBA00008749"/>
    </source>
</evidence>
<keyword evidence="11" id="KW-0276">Fatty acid metabolism</keyword>
<dbReference type="CDD" id="cd00519">
    <property type="entry name" value="Lipase_3"/>
    <property type="match status" value="1"/>
</dbReference>
<evidence type="ECO:0000256" key="11">
    <source>
        <dbReference type="ARBA" id="ARBA00022832"/>
    </source>
</evidence>
<comment type="function">
    <text evidence="19">Introduction of a cis double bond between carbons of the acyl chain.</text>
</comment>
<evidence type="ECO:0000256" key="16">
    <source>
        <dbReference type="ARBA" id="ARBA00023160"/>
    </source>
</evidence>
<keyword evidence="15" id="KW-0443">Lipid metabolism</keyword>
<evidence type="ECO:0000256" key="21">
    <source>
        <dbReference type="SAM" id="Phobius"/>
    </source>
</evidence>
<feature type="transmembrane region" description="Helical" evidence="21">
    <location>
        <begin position="120"/>
        <end position="143"/>
    </location>
</feature>
<evidence type="ECO:0000256" key="12">
    <source>
        <dbReference type="ARBA" id="ARBA00022946"/>
    </source>
</evidence>
<evidence type="ECO:0000256" key="4">
    <source>
        <dbReference type="ARBA" id="ARBA00011738"/>
    </source>
</evidence>
<evidence type="ECO:0000256" key="17">
    <source>
        <dbReference type="ARBA" id="ARBA00023175"/>
    </source>
</evidence>
<evidence type="ECO:0000256" key="20">
    <source>
        <dbReference type="SAM" id="MobiDB-lite"/>
    </source>
</evidence>
<dbReference type="GO" id="GO:0016787">
    <property type="term" value="F:hydrolase activity"/>
    <property type="evidence" value="ECO:0007669"/>
    <property type="project" value="UniProtKB-KW"/>
</dbReference>
<evidence type="ECO:0000256" key="14">
    <source>
        <dbReference type="ARBA" id="ARBA00023004"/>
    </source>
</evidence>
<dbReference type="Gene3D" id="3.40.50.1820">
    <property type="entry name" value="alpha/beta hydrolase"/>
    <property type="match status" value="1"/>
</dbReference>
<dbReference type="AlphaFoldDB" id="I6XCN6"/>
<reference evidence="23" key="1">
    <citation type="journal article" date="2012" name="Plant J.">
        <title>The genome of flax (Linum usitatissimum) assembled de novo from short shotgun sequence reads.</title>
        <authorList>
            <person name="Wang Z."/>
            <person name="Hobson N."/>
            <person name="Galindo L."/>
            <person name="Zhu S."/>
            <person name="Shi D."/>
            <person name="McDill J."/>
            <person name="Yang L."/>
            <person name="Hawkins S."/>
            <person name="Neutelings G."/>
            <person name="Datla R."/>
            <person name="Lambert G."/>
            <person name="Galbraith D.W."/>
            <person name="Grassa C.J."/>
            <person name="Geraldes A."/>
            <person name="Cronk Q.C."/>
            <person name="Cullis C."/>
            <person name="Dash P.K."/>
            <person name="Kumar P.A."/>
            <person name="Cloutier S."/>
            <person name="Sharpe A.G."/>
            <person name="Wong G.K."/>
            <person name="Wang J."/>
            <person name="Deyholos M.K."/>
        </authorList>
    </citation>
    <scope>NUCLEOTIDE SEQUENCE</scope>
</reference>
<keyword evidence="21" id="KW-0472">Membrane</keyword>
<feature type="region of interest" description="Disordered" evidence="20">
    <location>
        <begin position="729"/>
        <end position="780"/>
    </location>
</feature>
<dbReference type="GO" id="GO:0009570">
    <property type="term" value="C:chloroplast stroma"/>
    <property type="evidence" value="ECO:0007669"/>
    <property type="project" value="TreeGrafter"/>
</dbReference>
<keyword evidence="5 19" id="KW-0444">Lipid biosynthesis</keyword>
<keyword evidence="8" id="KW-0493">Microtubule</keyword>
<dbReference type="CDD" id="cd01050">
    <property type="entry name" value="Acyl_ACP_Desat"/>
    <property type="match status" value="1"/>
</dbReference>
<dbReference type="Gene3D" id="1.10.620.20">
    <property type="entry name" value="Ribonucleotide Reductase, subunit A"/>
    <property type="match status" value="1"/>
</dbReference>
<dbReference type="EC" id="1.14.19.-" evidence="19"/>
<dbReference type="PROSITE" id="PS00574">
    <property type="entry name" value="FATTY_ACID_DESATUR_2"/>
    <property type="match status" value="1"/>
</dbReference>
<dbReference type="InterPro" id="IPR010994">
    <property type="entry name" value="RuvA_2-like"/>
</dbReference>
<dbReference type="EMBL" id="JX174444">
    <property type="protein sequence ID" value="AFN53635.1"/>
    <property type="molecule type" value="Genomic_DNA"/>
</dbReference>
<evidence type="ECO:0000259" key="22">
    <source>
        <dbReference type="Pfam" id="PF01764"/>
    </source>
</evidence>
<protein>
    <recommendedName>
        <fullName evidence="19">Acyl-[acyl-carrier-protein] desaturase</fullName>
        <ecNumber evidence="19">1.14.19.-</ecNumber>
    </recommendedName>
</protein>
<evidence type="ECO:0000256" key="7">
    <source>
        <dbReference type="ARBA" id="ARBA00022640"/>
    </source>
</evidence>
<comment type="pathway">
    <text evidence="2">Lipid metabolism; fatty acid metabolism.</text>
</comment>
<dbReference type="GO" id="GO:0045300">
    <property type="term" value="F:stearoyl-[ACP] desaturase activity"/>
    <property type="evidence" value="ECO:0007669"/>
    <property type="project" value="InterPro"/>
</dbReference>
<evidence type="ECO:0000256" key="1">
    <source>
        <dbReference type="ARBA" id="ARBA00004229"/>
    </source>
</evidence>
<dbReference type="PANTHER" id="PTHR31155">
    <property type="entry name" value="ACYL- ACYL-CARRIER-PROTEIN DESATURASE-RELATED"/>
    <property type="match status" value="1"/>
</dbReference>
<dbReference type="InterPro" id="IPR012348">
    <property type="entry name" value="RNR-like"/>
</dbReference>
<keyword evidence="16 19" id="KW-0275">Fatty acid biosynthesis</keyword>
<keyword evidence="9" id="KW-0479">Metal-binding</keyword>
<comment type="similarity">
    <text evidence="18">Belongs to the TRAFAC class myosin-kinesin ATPase superfamily. Kinesin family. KIN-10 subfamily.</text>
</comment>
<evidence type="ECO:0000256" key="10">
    <source>
        <dbReference type="ARBA" id="ARBA00022801"/>
    </source>
</evidence>
<feature type="region of interest" description="Disordered" evidence="20">
    <location>
        <begin position="1029"/>
        <end position="1054"/>
    </location>
</feature>
<evidence type="ECO:0000256" key="9">
    <source>
        <dbReference type="ARBA" id="ARBA00022723"/>
    </source>
</evidence>
<keyword evidence="21" id="KW-1133">Transmembrane helix</keyword>
<comment type="subcellular location">
    <subcellularLocation>
        <location evidence="1">Plastid</location>
        <location evidence="1">Chloroplast</location>
    </subcellularLocation>
</comment>
<comment type="subunit">
    <text evidence="4 19">Homodimer.</text>
</comment>
<name>I6XCN6_LINUS</name>
<keyword evidence="17" id="KW-0505">Motor protein</keyword>
<evidence type="ECO:0000256" key="6">
    <source>
        <dbReference type="ARBA" id="ARBA00022528"/>
    </source>
</evidence>
<dbReference type="FunFam" id="1.10.150.280:FF:000003">
    <property type="entry name" value="Kinesin-like protein KIN-10C"/>
    <property type="match status" value="1"/>
</dbReference>
<evidence type="ECO:0000256" key="2">
    <source>
        <dbReference type="ARBA" id="ARBA00004872"/>
    </source>
</evidence>
<dbReference type="SUPFAM" id="SSF53474">
    <property type="entry name" value="alpha/beta-Hydrolases"/>
    <property type="match status" value="1"/>
</dbReference>
<feature type="compositionally biased region" description="Basic and acidic residues" evidence="20">
    <location>
        <begin position="276"/>
        <end position="292"/>
    </location>
</feature>
<dbReference type="Gene3D" id="1.10.150.280">
    <property type="entry name" value="AF1531-like domain"/>
    <property type="match status" value="1"/>
</dbReference>
<evidence type="ECO:0000256" key="13">
    <source>
        <dbReference type="ARBA" id="ARBA00023002"/>
    </source>
</evidence>
<organism evidence="23">
    <name type="scientific">Linum usitatissimum</name>
    <name type="common">Flax</name>
    <name type="synonym">Linum humile</name>
    <dbReference type="NCBI Taxonomy" id="4006"/>
    <lineage>
        <taxon>Eukaryota</taxon>
        <taxon>Viridiplantae</taxon>
        <taxon>Streptophyta</taxon>
        <taxon>Embryophyta</taxon>
        <taxon>Tracheophyta</taxon>
        <taxon>Spermatophyta</taxon>
        <taxon>Magnoliopsida</taxon>
        <taxon>eudicotyledons</taxon>
        <taxon>Gunneridae</taxon>
        <taxon>Pentapetalae</taxon>
        <taxon>rosids</taxon>
        <taxon>fabids</taxon>
        <taxon>Malpighiales</taxon>
        <taxon>Linaceae</taxon>
        <taxon>Linum</taxon>
    </lineage>
</organism>
<feature type="region of interest" description="Disordered" evidence="20">
    <location>
        <begin position="269"/>
        <end position="296"/>
    </location>
</feature>
<feature type="compositionally biased region" description="Polar residues" evidence="20">
    <location>
        <begin position="994"/>
        <end position="1006"/>
    </location>
</feature>
<keyword evidence="13 19" id="KW-0560">Oxidoreductase</keyword>
<feature type="domain" description="Fungal lipase-type" evidence="22">
    <location>
        <begin position="59"/>
        <end position="185"/>
    </location>
</feature>
<dbReference type="InterPro" id="IPR002921">
    <property type="entry name" value="Fungal_lipase-type"/>
</dbReference>